<dbReference type="PANTHER" id="PTHR45947:SF3">
    <property type="entry name" value="SULFOQUINOVOSYL TRANSFERASE SQD2"/>
    <property type="match status" value="1"/>
</dbReference>
<dbReference type="AlphaFoldDB" id="A0A1F8B5S1"/>
<dbReference type="Pfam" id="PF00534">
    <property type="entry name" value="Glycos_transf_1"/>
    <property type="match status" value="1"/>
</dbReference>
<evidence type="ECO:0000313" key="2">
    <source>
        <dbReference type="EMBL" id="OGM59394.1"/>
    </source>
</evidence>
<name>A0A1F8B5S1_9BACT</name>
<dbReference type="EMBL" id="MGHD01000020">
    <property type="protein sequence ID" value="OGM59394.1"/>
    <property type="molecule type" value="Genomic_DNA"/>
</dbReference>
<dbReference type="GO" id="GO:0016757">
    <property type="term" value="F:glycosyltransferase activity"/>
    <property type="evidence" value="ECO:0007669"/>
    <property type="project" value="InterPro"/>
</dbReference>
<evidence type="ECO:0000313" key="3">
    <source>
        <dbReference type="Proteomes" id="UP000176404"/>
    </source>
</evidence>
<accession>A0A1F8B5S1</accession>
<dbReference type="Gene3D" id="3.40.50.2000">
    <property type="entry name" value="Glycogen Phosphorylase B"/>
    <property type="match status" value="2"/>
</dbReference>
<dbReference type="Proteomes" id="UP000176404">
    <property type="component" value="Unassembled WGS sequence"/>
</dbReference>
<dbReference type="PANTHER" id="PTHR45947">
    <property type="entry name" value="SULFOQUINOVOSYL TRANSFERASE SQD2"/>
    <property type="match status" value="1"/>
</dbReference>
<dbReference type="STRING" id="1802517.A2892_03520"/>
<sequence>MPNPKKKIAIVRAIDLRLVQAEHASCFTKLKPIYVANYNPEISFYSQKVGLKYISLPLTPSLYFDPASIIFDKPVNKSWLYFQRDRFEKVLKNIDYYQIQEPYFIYSGQTADVSKKFNRPLICAPWTSFLHPSTYIPPYSFSVRKTIRQTSLFIVRSKKAEKDYLSHFKIPDHKKVLIYHGINLKRYLPAKTKESDHVKILFAGQLTKHKGIDDLLAIFPKLVKNSKKAIELIICGGGEYEKKIRQMSQILPISFLGQVSSIDMPSVYRCCDIFCGPSKDWYSFGIKRTEEGFGLVFLEAMASGLPVVANDCGAIKEAVGDDNYLNKQGDQKALYSSLFELINNKKIGLEIGLKNRKRVEKLFDIKKQVSLEEQAILKLESSRI</sequence>
<evidence type="ECO:0000259" key="1">
    <source>
        <dbReference type="Pfam" id="PF00534"/>
    </source>
</evidence>
<protein>
    <recommendedName>
        <fullName evidence="1">Glycosyl transferase family 1 domain-containing protein</fullName>
    </recommendedName>
</protein>
<dbReference type="SUPFAM" id="SSF53756">
    <property type="entry name" value="UDP-Glycosyltransferase/glycogen phosphorylase"/>
    <property type="match status" value="1"/>
</dbReference>
<gene>
    <name evidence="2" type="ORF">A2892_03520</name>
</gene>
<proteinExistence type="predicted"/>
<dbReference type="CDD" id="cd03801">
    <property type="entry name" value="GT4_PimA-like"/>
    <property type="match status" value="1"/>
</dbReference>
<feature type="domain" description="Glycosyl transferase family 1" evidence="1">
    <location>
        <begin position="192"/>
        <end position="347"/>
    </location>
</feature>
<organism evidence="2 3">
    <name type="scientific">Candidatus Woesebacteria bacterium RIFCSPLOWO2_01_FULL_39_10b</name>
    <dbReference type="NCBI Taxonomy" id="1802517"/>
    <lineage>
        <taxon>Bacteria</taxon>
        <taxon>Candidatus Woeseibacteriota</taxon>
    </lineage>
</organism>
<dbReference type="InterPro" id="IPR050194">
    <property type="entry name" value="Glycosyltransferase_grp1"/>
</dbReference>
<dbReference type="InterPro" id="IPR001296">
    <property type="entry name" value="Glyco_trans_1"/>
</dbReference>
<comment type="caution">
    <text evidence="2">The sequence shown here is derived from an EMBL/GenBank/DDBJ whole genome shotgun (WGS) entry which is preliminary data.</text>
</comment>
<reference evidence="2 3" key="1">
    <citation type="journal article" date="2016" name="Nat. Commun.">
        <title>Thousands of microbial genomes shed light on interconnected biogeochemical processes in an aquifer system.</title>
        <authorList>
            <person name="Anantharaman K."/>
            <person name="Brown C.T."/>
            <person name="Hug L.A."/>
            <person name="Sharon I."/>
            <person name="Castelle C.J."/>
            <person name="Probst A.J."/>
            <person name="Thomas B.C."/>
            <person name="Singh A."/>
            <person name="Wilkins M.J."/>
            <person name="Karaoz U."/>
            <person name="Brodie E.L."/>
            <person name="Williams K.H."/>
            <person name="Hubbard S.S."/>
            <person name="Banfield J.F."/>
        </authorList>
    </citation>
    <scope>NUCLEOTIDE SEQUENCE [LARGE SCALE GENOMIC DNA]</scope>
</reference>